<keyword evidence="2" id="KW-1185">Reference proteome</keyword>
<dbReference type="Proteomes" id="UP001234297">
    <property type="component" value="Chromosome 7"/>
</dbReference>
<accession>A0ACC2LB55</accession>
<organism evidence="1 2">
    <name type="scientific">Persea americana</name>
    <name type="common">Avocado</name>
    <dbReference type="NCBI Taxonomy" id="3435"/>
    <lineage>
        <taxon>Eukaryota</taxon>
        <taxon>Viridiplantae</taxon>
        <taxon>Streptophyta</taxon>
        <taxon>Embryophyta</taxon>
        <taxon>Tracheophyta</taxon>
        <taxon>Spermatophyta</taxon>
        <taxon>Magnoliopsida</taxon>
        <taxon>Magnoliidae</taxon>
        <taxon>Laurales</taxon>
        <taxon>Lauraceae</taxon>
        <taxon>Persea</taxon>
    </lineage>
</organism>
<dbReference type="EMBL" id="CM056815">
    <property type="protein sequence ID" value="KAJ8630441.1"/>
    <property type="molecule type" value="Genomic_DNA"/>
</dbReference>
<sequence>MDDAGDMWEEGGEDLLEVGLEKFGGMNEREEEGRGGKLVCAFYSKMEIWRALRERKLEDCGCGVGERGANERRICRCGEDGDDDVAVVEVGKMEERDGVAFRHERKEHNMGGRRSRISSSNFNGSKRRRRRDFKRSHLPH</sequence>
<gene>
    <name evidence="1" type="ORF">MRB53_023764</name>
</gene>
<reference evidence="1 2" key="1">
    <citation type="journal article" date="2022" name="Hortic Res">
        <title>A haplotype resolved chromosomal level avocado genome allows analysis of novel avocado genes.</title>
        <authorList>
            <person name="Nath O."/>
            <person name="Fletcher S.J."/>
            <person name="Hayward A."/>
            <person name="Shaw L.M."/>
            <person name="Masouleh A.K."/>
            <person name="Furtado A."/>
            <person name="Henry R.J."/>
            <person name="Mitter N."/>
        </authorList>
    </citation>
    <scope>NUCLEOTIDE SEQUENCE [LARGE SCALE GENOMIC DNA]</scope>
    <source>
        <strain evidence="2">cv. Hass</strain>
    </source>
</reference>
<comment type="caution">
    <text evidence="1">The sequence shown here is derived from an EMBL/GenBank/DDBJ whole genome shotgun (WGS) entry which is preliminary data.</text>
</comment>
<evidence type="ECO:0000313" key="1">
    <source>
        <dbReference type="EMBL" id="KAJ8630441.1"/>
    </source>
</evidence>
<name>A0ACC2LB55_PERAE</name>
<evidence type="ECO:0000313" key="2">
    <source>
        <dbReference type="Proteomes" id="UP001234297"/>
    </source>
</evidence>
<proteinExistence type="predicted"/>
<protein>
    <submittedName>
        <fullName evidence="1">Uncharacterized protein</fullName>
    </submittedName>
</protein>